<keyword evidence="1" id="KW-0812">Transmembrane</keyword>
<organism evidence="2 3">
    <name type="scientific">Chitinivibrio alkaliphilus ACht1</name>
    <dbReference type="NCBI Taxonomy" id="1313304"/>
    <lineage>
        <taxon>Bacteria</taxon>
        <taxon>Pseudomonadati</taxon>
        <taxon>Fibrobacterota</taxon>
        <taxon>Chitinivibrionia</taxon>
        <taxon>Chitinivibrionales</taxon>
        <taxon>Chitinivibrionaceae</taxon>
        <taxon>Chitinivibrio</taxon>
    </lineage>
</organism>
<name>U7D882_9BACT</name>
<dbReference type="AlphaFoldDB" id="U7D882"/>
<comment type="caution">
    <text evidence="2">The sequence shown here is derived from an EMBL/GenBank/DDBJ whole genome shotgun (WGS) entry which is preliminary data.</text>
</comment>
<feature type="transmembrane region" description="Helical" evidence="1">
    <location>
        <begin position="5"/>
        <end position="22"/>
    </location>
</feature>
<gene>
    <name evidence="2" type="ORF">CALK_0335</name>
</gene>
<protein>
    <submittedName>
        <fullName evidence="2">Uncharacterized protein</fullName>
    </submittedName>
</protein>
<proteinExistence type="predicted"/>
<evidence type="ECO:0000313" key="2">
    <source>
        <dbReference type="EMBL" id="ERP39165.1"/>
    </source>
</evidence>
<dbReference type="RefSeq" id="WP_022635878.1">
    <property type="nucleotide sequence ID" value="NZ_ASJR01000002.1"/>
</dbReference>
<dbReference type="STRING" id="1313304.CALK_0335"/>
<keyword evidence="1" id="KW-0472">Membrane</keyword>
<evidence type="ECO:0000256" key="1">
    <source>
        <dbReference type="SAM" id="Phobius"/>
    </source>
</evidence>
<keyword evidence="1" id="KW-1133">Transmembrane helix</keyword>
<dbReference type="EMBL" id="ASJR01000002">
    <property type="protein sequence ID" value="ERP39165.1"/>
    <property type="molecule type" value="Genomic_DNA"/>
</dbReference>
<dbReference type="Proteomes" id="UP000017148">
    <property type="component" value="Unassembled WGS sequence"/>
</dbReference>
<sequence>MAEDLLIIAGTIFLLLLAISILKGVLRLLLPIVILLACILFVGPRLGWFEEEDLREHININQGSHIYTDSIPPLYTFCRSRCGGV</sequence>
<reference evidence="2 3" key="1">
    <citation type="journal article" date="2013" name="Environ. Microbiol.">
        <title>Genome analysis of Chitinivibrio alkaliphilus gen. nov., sp. nov., a novel extremely haloalkaliphilic anaerobic chitinolytic bacterium from the candidate phylum Termite Group 3.</title>
        <authorList>
            <person name="Sorokin D.Y."/>
            <person name="Gumerov V.M."/>
            <person name="Rakitin A.L."/>
            <person name="Beletsky A.V."/>
            <person name="Damste J.S."/>
            <person name="Muyzer G."/>
            <person name="Mardanov A.V."/>
            <person name="Ravin N.V."/>
        </authorList>
    </citation>
    <scope>NUCLEOTIDE SEQUENCE [LARGE SCALE GENOMIC DNA]</scope>
    <source>
        <strain evidence="2 3">ACht1</strain>
    </source>
</reference>
<accession>U7D882</accession>
<evidence type="ECO:0000313" key="3">
    <source>
        <dbReference type="Proteomes" id="UP000017148"/>
    </source>
</evidence>
<feature type="transmembrane region" description="Helical" evidence="1">
    <location>
        <begin position="28"/>
        <end position="48"/>
    </location>
</feature>
<keyword evidence="3" id="KW-1185">Reference proteome</keyword>